<dbReference type="AlphaFoldDB" id="A0AAX2AHB6"/>
<organism evidence="1 2">
    <name type="scientific">Malaciobacter mytili LMG 24559</name>
    <dbReference type="NCBI Taxonomy" id="1032238"/>
    <lineage>
        <taxon>Bacteria</taxon>
        <taxon>Pseudomonadati</taxon>
        <taxon>Campylobacterota</taxon>
        <taxon>Epsilonproteobacteria</taxon>
        <taxon>Campylobacterales</taxon>
        <taxon>Arcobacteraceae</taxon>
        <taxon>Malaciobacter</taxon>
    </lineage>
</organism>
<evidence type="ECO:0000313" key="1">
    <source>
        <dbReference type="EMBL" id="RXK15591.1"/>
    </source>
</evidence>
<protein>
    <submittedName>
        <fullName evidence="1">Uncharacterized protein</fullName>
    </submittedName>
</protein>
<proteinExistence type="predicted"/>
<keyword evidence="2" id="KW-1185">Reference proteome</keyword>
<accession>A0AAX2AHB6</accession>
<reference evidence="1 2" key="1">
    <citation type="submission" date="2017-09" db="EMBL/GenBank/DDBJ databases">
        <title>Genomics of the genus Arcobacter.</title>
        <authorList>
            <person name="Perez-Cataluna A."/>
            <person name="Figueras M.J."/>
            <person name="Salas-Masso N."/>
        </authorList>
    </citation>
    <scope>NUCLEOTIDE SEQUENCE [LARGE SCALE GENOMIC DNA]</scope>
    <source>
        <strain evidence="1 2">CECT 7386</strain>
    </source>
</reference>
<evidence type="ECO:0000313" key="2">
    <source>
        <dbReference type="Proteomes" id="UP000290092"/>
    </source>
</evidence>
<dbReference type="KEGG" id="amyt:AMYT_1505"/>
<name>A0AAX2AHB6_9BACT</name>
<comment type="caution">
    <text evidence="1">The sequence shown here is derived from an EMBL/GenBank/DDBJ whole genome shotgun (WGS) entry which is preliminary data.</text>
</comment>
<dbReference type="Proteomes" id="UP000290092">
    <property type="component" value="Unassembled WGS sequence"/>
</dbReference>
<dbReference type="EMBL" id="NXID01000024">
    <property type="protein sequence ID" value="RXK15591.1"/>
    <property type="molecule type" value="Genomic_DNA"/>
</dbReference>
<sequence length="81" mass="8717">MRIDNSMNLNAMIATQVQVSQNAQTIADVANSIGDPQLLEVSQELIDAITSQIPNVIAYSANANAIQTQNEVSNMMLNIKA</sequence>
<gene>
    <name evidence="1" type="ORF">CP985_07475</name>
</gene>
<dbReference type="RefSeq" id="WP_114841934.1">
    <property type="nucleotide sequence ID" value="NZ_CP031219.1"/>
</dbReference>